<accession>A0AAD4H544</accession>
<feature type="compositionally biased region" description="Basic residues" evidence="1">
    <location>
        <begin position="33"/>
        <end position="43"/>
    </location>
</feature>
<sequence length="252" mass="28730">MAEDPKTTKVSVVPNKKAGWRKKKKGMENVQLKPRRMIRKRRQGASTFSLTEGKGVEDASSIYFEDRKQGKESDDPKTSAPASGDFNKGAESDDDQEQETPKGKLERKDKEHEQIDEFSVVLEQGPLKMKDMELEMEKVDRGLERGKELEKRLHIALEEGLKMQKILHMKLCRELQRELESHKNLERIKVIVSELERGVKLKLLVEKQLGLRKEQEKDLRVPSVPCANVAVLKVTEAAQVSSFSSDHQFPAA</sequence>
<evidence type="ECO:0000313" key="2">
    <source>
        <dbReference type="EMBL" id="KAG0271057.1"/>
    </source>
</evidence>
<feature type="region of interest" description="Disordered" evidence="1">
    <location>
        <begin position="1"/>
        <end position="118"/>
    </location>
</feature>
<reference evidence="2" key="1">
    <citation type="journal article" date="2020" name="Fungal Divers.">
        <title>Resolving the Mortierellaceae phylogeny through synthesis of multi-gene phylogenetics and phylogenomics.</title>
        <authorList>
            <person name="Vandepol N."/>
            <person name="Liber J."/>
            <person name="Desiro A."/>
            <person name="Na H."/>
            <person name="Kennedy M."/>
            <person name="Barry K."/>
            <person name="Grigoriev I.V."/>
            <person name="Miller A.N."/>
            <person name="O'Donnell K."/>
            <person name="Stajich J.E."/>
            <person name="Bonito G."/>
        </authorList>
    </citation>
    <scope>NUCLEOTIDE SEQUENCE</scope>
    <source>
        <strain evidence="2">NRRL 28262</strain>
    </source>
</reference>
<feature type="compositionally biased region" description="Basic and acidic residues" evidence="1">
    <location>
        <begin position="64"/>
        <end position="77"/>
    </location>
</feature>
<feature type="compositionally biased region" description="Basic and acidic residues" evidence="1">
    <location>
        <begin position="99"/>
        <end position="115"/>
    </location>
</feature>
<name>A0AAD4H544_9FUNG</name>
<protein>
    <submittedName>
        <fullName evidence="2">Uncharacterized protein</fullName>
    </submittedName>
</protein>
<dbReference type="AlphaFoldDB" id="A0AAD4H544"/>
<comment type="caution">
    <text evidence="2">The sequence shown here is derived from an EMBL/GenBank/DDBJ whole genome shotgun (WGS) entry which is preliminary data.</text>
</comment>
<evidence type="ECO:0000256" key="1">
    <source>
        <dbReference type="SAM" id="MobiDB-lite"/>
    </source>
</evidence>
<evidence type="ECO:0000313" key="3">
    <source>
        <dbReference type="Proteomes" id="UP001194580"/>
    </source>
</evidence>
<dbReference type="Proteomes" id="UP001194580">
    <property type="component" value="Unassembled WGS sequence"/>
</dbReference>
<gene>
    <name evidence="2" type="ORF">BGZ95_001202</name>
</gene>
<keyword evidence="3" id="KW-1185">Reference proteome</keyword>
<organism evidence="2 3">
    <name type="scientific">Linnemannia exigua</name>
    <dbReference type="NCBI Taxonomy" id="604196"/>
    <lineage>
        <taxon>Eukaryota</taxon>
        <taxon>Fungi</taxon>
        <taxon>Fungi incertae sedis</taxon>
        <taxon>Mucoromycota</taxon>
        <taxon>Mortierellomycotina</taxon>
        <taxon>Mortierellomycetes</taxon>
        <taxon>Mortierellales</taxon>
        <taxon>Mortierellaceae</taxon>
        <taxon>Linnemannia</taxon>
    </lineage>
</organism>
<proteinExistence type="predicted"/>
<dbReference type="EMBL" id="JAAAIL010001239">
    <property type="protein sequence ID" value="KAG0271057.1"/>
    <property type="molecule type" value="Genomic_DNA"/>
</dbReference>